<dbReference type="PROSITE" id="PS51479">
    <property type="entry name" value="ZF_RTR1"/>
    <property type="match status" value="1"/>
</dbReference>
<dbReference type="Gene3D" id="1.25.40.820">
    <property type="match status" value="1"/>
</dbReference>
<dbReference type="GO" id="GO:0008270">
    <property type="term" value="F:zinc ion binding"/>
    <property type="evidence" value="ECO:0007669"/>
    <property type="project" value="UniProtKB-KW"/>
</dbReference>
<evidence type="ECO:0000256" key="1">
    <source>
        <dbReference type="ARBA" id="ARBA00004123"/>
    </source>
</evidence>
<comment type="subcellular location">
    <subcellularLocation>
        <location evidence="1 12">Nucleus</location>
    </subcellularLocation>
</comment>
<proteinExistence type="inferred from homology"/>
<evidence type="ECO:0000256" key="9">
    <source>
        <dbReference type="ARBA" id="ARBA00047761"/>
    </source>
</evidence>
<keyword evidence="4 12" id="KW-0863">Zinc-finger</keyword>
<keyword evidence="5 12" id="KW-0378">Hydrolase</keyword>
<dbReference type="AlphaFoldDB" id="A0A0D2ELW5"/>
<feature type="region of interest" description="Disordered" evidence="13">
    <location>
        <begin position="216"/>
        <end position="247"/>
    </location>
</feature>
<sequence>MTTNMSKAEAEKRIRSTVLRHATDIEDRKRLQSRIVDLIVEAFDLPSKTDADPARPQLSDASLFKQCLGLFQASDLDDLVYERNVDNRCGYALCPKPNQKLSHNGDLMWNKKGGKDFKLVNKAEMEKWCSPLCQERTAFVRAQLGTEPAWLRDVKAVDIKFLDEVGTDNLVESLNSLSLAKAADDDVAEKMQALSLERGELKVNRADNSVALVEKSSDAIPKAPSLKPKQQNAVEGHQPRKVRFQNP</sequence>
<dbReference type="InterPro" id="IPR038534">
    <property type="entry name" value="Rtr1/RPAP2_sf"/>
</dbReference>
<comment type="similarity">
    <text evidence="2 11 12">Belongs to the RPAP2 family.</text>
</comment>
<comment type="function">
    <text evidence="12">Putative RNA polymerase II subunit B1 C-terminal domain (CTD) phosphatase involved in RNA polymerase II transcription regulation.</text>
</comment>
<dbReference type="EC" id="3.1.3.16" evidence="12"/>
<feature type="domain" description="RTR1-type" evidence="14">
    <location>
        <begin position="66"/>
        <end position="153"/>
    </location>
</feature>
<dbReference type="Proteomes" id="UP000054342">
    <property type="component" value="Unassembled WGS sequence"/>
</dbReference>
<keyword evidence="7 12" id="KW-0904">Protein phosphatase</keyword>
<accession>A0A0D2ELW5</accession>
<dbReference type="InterPro" id="IPR007308">
    <property type="entry name" value="Rtr1/RPAP2_dom"/>
</dbReference>
<evidence type="ECO:0000256" key="5">
    <source>
        <dbReference type="ARBA" id="ARBA00022801"/>
    </source>
</evidence>
<dbReference type="GO" id="GO:0043175">
    <property type="term" value="F:RNA polymerase core enzyme binding"/>
    <property type="evidence" value="ECO:0007669"/>
    <property type="project" value="UniProtKB-UniRule"/>
</dbReference>
<dbReference type="OrthoDB" id="2590500at2759"/>
<keyword evidence="6 12" id="KW-0862">Zinc</keyword>
<dbReference type="PANTHER" id="PTHR14732">
    <property type="entry name" value="RNA POLYMERASE II SUBUNIT B1 CTD PHOSPHATASE RPAP2-RELATED"/>
    <property type="match status" value="1"/>
</dbReference>
<evidence type="ECO:0000313" key="16">
    <source>
        <dbReference type="Proteomes" id="UP000054342"/>
    </source>
</evidence>
<dbReference type="GO" id="GO:0005737">
    <property type="term" value="C:cytoplasm"/>
    <property type="evidence" value="ECO:0007669"/>
    <property type="project" value="TreeGrafter"/>
</dbReference>
<evidence type="ECO:0000256" key="11">
    <source>
        <dbReference type="PROSITE-ProRule" id="PRU00812"/>
    </source>
</evidence>
<dbReference type="GO" id="GO:0005634">
    <property type="term" value="C:nucleus"/>
    <property type="evidence" value="ECO:0007669"/>
    <property type="project" value="UniProtKB-SubCell"/>
</dbReference>
<dbReference type="STRING" id="348802.A0A0D2ELW5"/>
<evidence type="ECO:0000256" key="7">
    <source>
        <dbReference type="ARBA" id="ARBA00022912"/>
    </source>
</evidence>
<gene>
    <name evidence="15" type="ORF">PV05_04426</name>
</gene>
<evidence type="ECO:0000256" key="10">
    <source>
        <dbReference type="ARBA" id="ARBA00048336"/>
    </source>
</evidence>
<dbReference type="HOGENOM" id="CLU_049331_1_0_1"/>
<protein>
    <recommendedName>
        <fullName evidence="12">RNA polymerase II subunit B1 CTD phosphatase RPAP2 homolog</fullName>
        <ecNumber evidence="12">3.1.3.16</ecNumber>
    </recommendedName>
</protein>
<dbReference type="EMBL" id="KN847319">
    <property type="protein sequence ID" value="KIW55696.1"/>
    <property type="molecule type" value="Genomic_DNA"/>
</dbReference>
<comment type="catalytic activity">
    <reaction evidence="10 12">
        <text>O-phospho-L-threonyl-[protein] + H2O = L-threonyl-[protein] + phosphate</text>
        <dbReference type="Rhea" id="RHEA:47004"/>
        <dbReference type="Rhea" id="RHEA-COMP:11060"/>
        <dbReference type="Rhea" id="RHEA-COMP:11605"/>
        <dbReference type="ChEBI" id="CHEBI:15377"/>
        <dbReference type="ChEBI" id="CHEBI:30013"/>
        <dbReference type="ChEBI" id="CHEBI:43474"/>
        <dbReference type="ChEBI" id="CHEBI:61977"/>
        <dbReference type="EC" id="3.1.3.16"/>
    </reaction>
</comment>
<dbReference type="InterPro" id="IPR039693">
    <property type="entry name" value="Rtr1/RPAP2"/>
</dbReference>
<keyword evidence="16" id="KW-1185">Reference proteome</keyword>
<evidence type="ECO:0000256" key="4">
    <source>
        <dbReference type="ARBA" id="ARBA00022771"/>
    </source>
</evidence>
<dbReference type="RefSeq" id="XP_013316279.1">
    <property type="nucleotide sequence ID" value="XM_013460825.1"/>
</dbReference>
<evidence type="ECO:0000313" key="15">
    <source>
        <dbReference type="EMBL" id="KIW55695.1"/>
    </source>
</evidence>
<dbReference type="Pfam" id="PF04181">
    <property type="entry name" value="RPAP2_Rtr1"/>
    <property type="match status" value="1"/>
</dbReference>
<dbReference type="GO" id="GO:0008420">
    <property type="term" value="F:RNA polymerase II CTD heptapeptide repeat phosphatase activity"/>
    <property type="evidence" value="ECO:0007669"/>
    <property type="project" value="UniProtKB-UniRule"/>
</dbReference>
<evidence type="ECO:0000256" key="8">
    <source>
        <dbReference type="ARBA" id="ARBA00023242"/>
    </source>
</evidence>
<reference evidence="15 16" key="1">
    <citation type="submission" date="2015-01" db="EMBL/GenBank/DDBJ databases">
        <title>The Genome Sequence of Exophiala xenobiotica CBS118157.</title>
        <authorList>
            <consortium name="The Broad Institute Genomics Platform"/>
            <person name="Cuomo C."/>
            <person name="de Hoog S."/>
            <person name="Gorbushina A."/>
            <person name="Stielow B."/>
            <person name="Teixiera M."/>
            <person name="Abouelleil A."/>
            <person name="Chapman S.B."/>
            <person name="Priest M."/>
            <person name="Young S.K."/>
            <person name="Wortman J."/>
            <person name="Nusbaum C."/>
            <person name="Birren B."/>
        </authorList>
    </citation>
    <scope>NUCLEOTIDE SEQUENCE [LARGE SCALE GENOMIC DNA]</scope>
    <source>
        <strain evidence="15 16">CBS 118157</strain>
    </source>
</reference>
<keyword evidence="3 12" id="KW-0479">Metal-binding</keyword>
<organism evidence="15 16">
    <name type="scientific">Exophiala xenobiotica</name>
    <dbReference type="NCBI Taxonomy" id="348802"/>
    <lineage>
        <taxon>Eukaryota</taxon>
        <taxon>Fungi</taxon>
        <taxon>Dikarya</taxon>
        <taxon>Ascomycota</taxon>
        <taxon>Pezizomycotina</taxon>
        <taxon>Eurotiomycetes</taxon>
        <taxon>Chaetothyriomycetidae</taxon>
        <taxon>Chaetothyriales</taxon>
        <taxon>Herpotrichiellaceae</taxon>
        <taxon>Exophiala</taxon>
    </lineage>
</organism>
<dbReference type="GeneID" id="25326334"/>
<dbReference type="PANTHER" id="PTHR14732:SF0">
    <property type="entry name" value="RNA POLYMERASE II SUBUNIT B1 CTD PHOSPHATASE RPAP2-RELATED"/>
    <property type="match status" value="1"/>
</dbReference>
<evidence type="ECO:0000256" key="6">
    <source>
        <dbReference type="ARBA" id="ARBA00022833"/>
    </source>
</evidence>
<keyword evidence="8 12" id="KW-0539">Nucleus</keyword>
<evidence type="ECO:0000256" key="13">
    <source>
        <dbReference type="SAM" id="MobiDB-lite"/>
    </source>
</evidence>
<comment type="catalytic activity">
    <reaction evidence="9 12">
        <text>O-phospho-L-seryl-[protein] + H2O = L-seryl-[protein] + phosphate</text>
        <dbReference type="Rhea" id="RHEA:20629"/>
        <dbReference type="Rhea" id="RHEA-COMP:9863"/>
        <dbReference type="Rhea" id="RHEA-COMP:11604"/>
        <dbReference type="ChEBI" id="CHEBI:15377"/>
        <dbReference type="ChEBI" id="CHEBI:29999"/>
        <dbReference type="ChEBI" id="CHEBI:43474"/>
        <dbReference type="ChEBI" id="CHEBI:83421"/>
        <dbReference type="EC" id="3.1.3.16"/>
    </reaction>
</comment>
<evidence type="ECO:0000256" key="3">
    <source>
        <dbReference type="ARBA" id="ARBA00022723"/>
    </source>
</evidence>
<evidence type="ECO:0000259" key="14">
    <source>
        <dbReference type="PROSITE" id="PS51479"/>
    </source>
</evidence>
<dbReference type="EMBL" id="KN847319">
    <property type="protein sequence ID" value="KIW55695.1"/>
    <property type="molecule type" value="Genomic_DNA"/>
</dbReference>
<evidence type="ECO:0000256" key="2">
    <source>
        <dbReference type="ARBA" id="ARBA00005676"/>
    </source>
</evidence>
<evidence type="ECO:0000256" key="12">
    <source>
        <dbReference type="RuleBase" id="RU367080"/>
    </source>
</evidence>
<name>A0A0D2ELW5_9EURO</name>
<dbReference type="RefSeq" id="XP_013316280.1">
    <property type="nucleotide sequence ID" value="XM_013460826.1"/>
</dbReference>